<evidence type="ECO:0000259" key="2">
    <source>
        <dbReference type="Pfam" id="PF20151"/>
    </source>
</evidence>
<feature type="domain" description="DUF6533" evidence="2">
    <location>
        <begin position="37"/>
        <end position="81"/>
    </location>
</feature>
<keyword evidence="4" id="KW-1185">Reference proteome</keyword>
<sequence>MSLSNTTSLLPPGVVNPTTPLAFLPQSIADQYEASRYIYIGAVAAWVWDVLSSLPQDYEIYFKSRWTIPTVAYLLSRVGTFGFIFSSTMFQVAQVADCQALEIGLGWCYVLAVPSTSLLFLFRVRAVFYNDRWITAVFVFLWLSTLASAFTVPFAIGGAHIATTKYCINTAVKSYASAAPITNTVYSSLVFIAISVRIVANSHGQSRARSSVSRALLQGGQLYYLATVGLNIITIVLVLTPSVPAVLHAMFTIPNVALENAMACHVFRNLRFSAEPGKATRSTTTGSVSEGVRTHRHDLEHGGHQLSIIRPAVVEVEVRTELRHDGDSDHDTYGAAKRDW</sequence>
<reference evidence="3 4" key="1">
    <citation type="journal article" date="2016" name="Mol. Biol. Evol.">
        <title>Comparative Genomics of Early-Diverging Mushroom-Forming Fungi Provides Insights into the Origins of Lignocellulose Decay Capabilities.</title>
        <authorList>
            <person name="Nagy L.G."/>
            <person name="Riley R."/>
            <person name="Tritt A."/>
            <person name="Adam C."/>
            <person name="Daum C."/>
            <person name="Floudas D."/>
            <person name="Sun H."/>
            <person name="Yadav J.S."/>
            <person name="Pangilinan J."/>
            <person name="Larsson K.H."/>
            <person name="Matsuura K."/>
            <person name="Barry K."/>
            <person name="Labutti K."/>
            <person name="Kuo R."/>
            <person name="Ohm R.A."/>
            <person name="Bhattacharya S.S."/>
            <person name="Shirouzu T."/>
            <person name="Yoshinaga Y."/>
            <person name="Martin F.M."/>
            <person name="Grigoriev I.V."/>
            <person name="Hibbett D.S."/>
        </authorList>
    </citation>
    <scope>NUCLEOTIDE SEQUENCE [LARGE SCALE GENOMIC DNA]</scope>
    <source>
        <strain evidence="3 4">HHB12029</strain>
    </source>
</reference>
<protein>
    <recommendedName>
        <fullName evidence="2">DUF6533 domain-containing protein</fullName>
    </recommendedName>
</protein>
<organism evidence="3 4">
    <name type="scientific">Exidia glandulosa HHB12029</name>
    <dbReference type="NCBI Taxonomy" id="1314781"/>
    <lineage>
        <taxon>Eukaryota</taxon>
        <taxon>Fungi</taxon>
        <taxon>Dikarya</taxon>
        <taxon>Basidiomycota</taxon>
        <taxon>Agaricomycotina</taxon>
        <taxon>Agaricomycetes</taxon>
        <taxon>Auriculariales</taxon>
        <taxon>Exidiaceae</taxon>
        <taxon>Exidia</taxon>
    </lineage>
</organism>
<feature type="transmembrane region" description="Helical" evidence="1">
    <location>
        <begin position="104"/>
        <end position="122"/>
    </location>
</feature>
<dbReference type="AlphaFoldDB" id="A0A165EKI2"/>
<keyword evidence="1" id="KW-0812">Transmembrane</keyword>
<evidence type="ECO:0000313" key="3">
    <source>
        <dbReference type="EMBL" id="KZV87152.1"/>
    </source>
</evidence>
<feature type="transmembrane region" description="Helical" evidence="1">
    <location>
        <begin position="176"/>
        <end position="200"/>
    </location>
</feature>
<feature type="transmembrane region" description="Helical" evidence="1">
    <location>
        <begin position="221"/>
        <end position="239"/>
    </location>
</feature>
<accession>A0A165EKI2</accession>
<proteinExistence type="predicted"/>
<keyword evidence="1" id="KW-0472">Membrane</keyword>
<dbReference type="EMBL" id="KV426134">
    <property type="protein sequence ID" value="KZV87152.1"/>
    <property type="molecule type" value="Genomic_DNA"/>
</dbReference>
<evidence type="ECO:0000256" key="1">
    <source>
        <dbReference type="SAM" id="Phobius"/>
    </source>
</evidence>
<dbReference type="InterPro" id="IPR045340">
    <property type="entry name" value="DUF6533"/>
</dbReference>
<feature type="transmembrane region" description="Helical" evidence="1">
    <location>
        <begin position="134"/>
        <end position="156"/>
    </location>
</feature>
<evidence type="ECO:0000313" key="4">
    <source>
        <dbReference type="Proteomes" id="UP000077266"/>
    </source>
</evidence>
<name>A0A165EKI2_EXIGL</name>
<gene>
    <name evidence="3" type="ORF">EXIGLDRAFT_680219</name>
</gene>
<dbReference type="Proteomes" id="UP000077266">
    <property type="component" value="Unassembled WGS sequence"/>
</dbReference>
<dbReference type="STRING" id="1314781.A0A165EKI2"/>
<dbReference type="Pfam" id="PF20151">
    <property type="entry name" value="DUF6533"/>
    <property type="match status" value="1"/>
</dbReference>
<keyword evidence="1" id="KW-1133">Transmembrane helix</keyword>
<dbReference type="InParanoid" id="A0A165EKI2"/>
<dbReference type="OrthoDB" id="3038990at2759"/>
<feature type="transmembrane region" description="Helical" evidence="1">
    <location>
        <begin position="66"/>
        <end position="84"/>
    </location>
</feature>